<feature type="non-terminal residue" evidence="1">
    <location>
        <position position="31"/>
    </location>
</feature>
<dbReference type="AlphaFoldDB" id="A0A382RRQ9"/>
<evidence type="ECO:0000313" key="1">
    <source>
        <dbReference type="EMBL" id="SVD00363.1"/>
    </source>
</evidence>
<gene>
    <name evidence="1" type="ORF">METZ01_LOCUS353217</name>
</gene>
<accession>A0A382RRQ9</accession>
<proteinExistence type="predicted"/>
<sequence>MGKKLNIFFSNSISAHKWGGGEKWMITAAKG</sequence>
<name>A0A382RRQ9_9ZZZZ</name>
<reference evidence="1" key="1">
    <citation type="submission" date="2018-05" db="EMBL/GenBank/DDBJ databases">
        <authorList>
            <person name="Lanie J.A."/>
            <person name="Ng W.-L."/>
            <person name="Kazmierczak K.M."/>
            <person name="Andrzejewski T.M."/>
            <person name="Davidsen T.M."/>
            <person name="Wayne K.J."/>
            <person name="Tettelin H."/>
            <person name="Glass J.I."/>
            <person name="Rusch D."/>
            <person name="Podicherti R."/>
            <person name="Tsui H.-C.T."/>
            <person name="Winkler M.E."/>
        </authorList>
    </citation>
    <scope>NUCLEOTIDE SEQUENCE</scope>
</reference>
<protein>
    <submittedName>
        <fullName evidence="1">Uncharacterized protein</fullName>
    </submittedName>
</protein>
<organism evidence="1">
    <name type="scientific">marine metagenome</name>
    <dbReference type="NCBI Taxonomy" id="408172"/>
    <lineage>
        <taxon>unclassified sequences</taxon>
        <taxon>metagenomes</taxon>
        <taxon>ecological metagenomes</taxon>
    </lineage>
</organism>
<dbReference type="EMBL" id="UINC01123708">
    <property type="protein sequence ID" value="SVD00363.1"/>
    <property type="molecule type" value="Genomic_DNA"/>
</dbReference>